<dbReference type="Gene3D" id="2.60.40.420">
    <property type="entry name" value="Cupredoxins - blue copper proteins"/>
    <property type="match status" value="1"/>
</dbReference>
<organism evidence="6 7">
    <name type="scientific">Guyparkeria halophila</name>
    <dbReference type="NCBI Taxonomy" id="47960"/>
    <lineage>
        <taxon>Bacteria</taxon>
        <taxon>Pseudomonadati</taxon>
        <taxon>Pseudomonadota</taxon>
        <taxon>Gammaproteobacteria</taxon>
        <taxon>Chromatiales</taxon>
        <taxon>Thioalkalibacteraceae</taxon>
        <taxon>Guyparkeria</taxon>
    </lineage>
</organism>
<accession>A0A6I6CXL6</accession>
<feature type="chain" id="PRO_5026120598" evidence="4">
    <location>
        <begin position="20"/>
        <end position="157"/>
    </location>
</feature>
<keyword evidence="1" id="KW-0479">Metal-binding</keyword>
<feature type="compositionally biased region" description="Gly residues" evidence="3">
    <location>
        <begin position="22"/>
        <end position="32"/>
    </location>
</feature>
<evidence type="ECO:0000256" key="2">
    <source>
        <dbReference type="ARBA" id="ARBA00023008"/>
    </source>
</evidence>
<name>A0A6I6CXL6_9GAMM</name>
<dbReference type="EMBL" id="CP046415">
    <property type="protein sequence ID" value="QGT78929.1"/>
    <property type="molecule type" value="Genomic_DNA"/>
</dbReference>
<dbReference type="Pfam" id="PF00127">
    <property type="entry name" value="Copper-bind"/>
    <property type="match status" value="1"/>
</dbReference>
<evidence type="ECO:0000313" key="7">
    <source>
        <dbReference type="Proteomes" id="UP000427716"/>
    </source>
</evidence>
<keyword evidence="7" id="KW-1185">Reference proteome</keyword>
<gene>
    <name evidence="6" type="ORF">GM160_08495</name>
</gene>
<sequence>MATKHAVIASLLLPFAALGAGQHSGGHGGAGTATGEPGQMTNVDRHIVVKMDDRMRFEPSSIEVKAGETVRFRVSNTGNQPHEMVIGSIEDLKAHAEEMREHPGMAHDEPNMIQLDAGESGDLVWRFTQPGQVEFACLLPGHLEAGMKGHIDVAPGQ</sequence>
<evidence type="ECO:0000256" key="4">
    <source>
        <dbReference type="SAM" id="SignalP"/>
    </source>
</evidence>
<dbReference type="GO" id="GO:0009055">
    <property type="term" value="F:electron transfer activity"/>
    <property type="evidence" value="ECO:0007669"/>
    <property type="project" value="InterPro"/>
</dbReference>
<dbReference type="AlphaFoldDB" id="A0A6I6CXL6"/>
<feature type="signal peptide" evidence="4">
    <location>
        <begin position="1"/>
        <end position="19"/>
    </location>
</feature>
<evidence type="ECO:0000259" key="5">
    <source>
        <dbReference type="Pfam" id="PF00127"/>
    </source>
</evidence>
<evidence type="ECO:0000313" key="6">
    <source>
        <dbReference type="EMBL" id="QGT78929.1"/>
    </source>
</evidence>
<dbReference type="KEGG" id="ghl:GM160_08495"/>
<dbReference type="PANTHER" id="PTHR38439:SF3">
    <property type="entry name" value="COPPER-RESISTANT CUPROPROTEIN COPI"/>
    <property type="match status" value="1"/>
</dbReference>
<keyword evidence="2" id="KW-0186">Copper</keyword>
<dbReference type="CDD" id="cd04211">
    <property type="entry name" value="Cupredoxin_like_2"/>
    <property type="match status" value="1"/>
</dbReference>
<dbReference type="InterPro" id="IPR000923">
    <property type="entry name" value="BlueCu_1"/>
</dbReference>
<dbReference type="RefSeq" id="WP_156574554.1">
    <property type="nucleotide sequence ID" value="NZ_CP046415.1"/>
</dbReference>
<dbReference type="InterPro" id="IPR008972">
    <property type="entry name" value="Cupredoxin"/>
</dbReference>
<keyword evidence="4" id="KW-0732">Signal</keyword>
<evidence type="ECO:0000256" key="1">
    <source>
        <dbReference type="ARBA" id="ARBA00022723"/>
    </source>
</evidence>
<dbReference type="SUPFAM" id="SSF49503">
    <property type="entry name" value="Cupredoxins"/>
    <property type="match status" value="1"/>
</dbReference>
<proteinExistence type="predicted"/>
<dbReference type="InterPro" id="IPR050845">
    <property type="entry name" value="Cu-binding_ET"/>
</dbReference>
<dbReference type="PANTHER" id="PTHR38439">
    <property type="entry name" value="AURACYANIN-B"/>
    <property type="match status" value="1"/>
</dbReference>
<protein>
    <submittedName>
        <fullName evidence="6">Copper-binding protein</fullName>
    </submittedName>
</protein>
<dbReference type="GO" id="GO:0005507">
    <property type="term" value="F:copper ion binding"/>
    <property type="evidence" value="ECO:0007669"/>
    <property type="project" value="InterPro"/>
</dbReference>
<reference evidence="6 7" key="1">
    <citation type="submission" date="2019-11" db="EMBL/GenBank/DDBJ databases">
        <authorList>
            <person name="Zhang J."/>
            <person name="Sun C."/>
        </authorList>
    </citation>
    <scope>NUCLEOTIDE SEQUENCE [LARGE SCALE GENOMIC DNA]</scope>
    <source>
        <strain evidence="7">sp2</strain>
    </source>
</reference>
<dbReference type="Proteomes" id="UP000427716">
    <property type="component" value="Chromosome"/>
</dbReference>
<feature type="domain" description="Blue (type 1) copper" evidence="5">
    <location>
        <begin position="50"/>
        <end position="153"/>
    </location>
</feature>
<evidence type="ECO:0000256" key="3">
    <source>
        <dbReference type="SAM" id="MobiDB-lite"/>
    </source>
</evidence>
<feature type="region of interest" description="Disordered" evidence="3">
    <location>
        <begin position="22"/>
        <end position="41"/>
    </location>
</feature>